<evidence type="ECO:0000313" key="1">
    <source>
        <dbReference type="EMBL" id="ALV27143.1"/>
    </source>
</evidence>
<dbReference type="Gene3D" id="1.10.150.240">
    <property type="entry name" value="Putative phosphatase, domain 2"/>
    <property type="match status" value="1"/>
</dbReference>
<dbReference type="InterPro" id="IPR036412">
    <property type="entry name" value="HAD-like_sf"/>
</dbReference>
<dbReference type="FunFam" id="3.40.50.1000:FF:000162">
    <property type="entry name" value="HAD-like protein"/>
    <property type="match status" value="1"/>
</dbReference>
<dbReference type="SFLD" id="SFLDS00003">
    <property type="entry name" value="Haloacid_Dehalogenase"/>
    <property type="match status" value="1"/>
</dbReference>
<reference evidence="1 2" key="1">
    <citation type="submission" date="2015-10" db="EMBL/GenBank/DDBJ databases">
        <title>The world's first case of liver abscess caused by Pannonibacter phragmitetus.</title>
        <authorList>
            <person name="Ming D."/>
            <person name="Wang M."/>
            <person name="Zhou Y."/>
            <person name="Jiang T."/>
            <person name="Hu S."/>
        </authorList>
    </citation>
    <scope>NUCLEOTIDE SEQUENCE [LARGE SCALE GENOMIC DNA]</scope>
    <source>
        <strain evidence="1 2">31801</strain>
    </source>
</reference>
<dbReference type="NCBIfam" id="TIGR01509">
    <property type="entry name" value="HAD-SF-IA-v3"/>
    <property type="match status" value="1"/>
</dbReference>
<keyword evidence="2" id="KW-1185">Reference proteome</keyword>
<dbReference type="Pfam" id="PF00702">
    <property type="entry name" value="Hydrolase"/>
    <property type="match status" value="1"/>
</dbReference>
<dbReference type="EMBL" id="CP013068">
    <property type="protein sequence ID" value="ALV27143.1"/>
    <property type="molecule type" value="Genomic_DNA"/>
</dbReference>
<dbReference type="KEGG" id="pphr:APZ00_08800"/>
<accession>A0A0U3MSD4</accession>
<dbReference type="InterPro" id="IPR006439">
    <property type="entry name" value="HAD-SF_hydro_IA"/>
</dbReference>
<dbReference type="PANTHER" id="PTHR43481">
    <property type="entry name" value="FRUCTOSE-1-PHOSPHATE PHOSPHATASE"/>
    <property type="match status" value="1"/>
</dbReference>
<sequence length="221" mass="23309">MTHFEDSEVLKLDRPYQAVLFDMDGTLVDSRAVVEKVWTNWATLHALDISAILAVSHGRRTIDTVMLFARPGMDCEAEAAALEAQEVADTEGVVAVAGASELLGMLPGDQWAVVTSASRELAVRRLIAAGLPLPEVLIAAEDVVRGKPDPEGYQKAALALGATVSDCLIFEDAPAGIEAGKNAGSDVVVITAARPHPFEAGCDTIHDFTNVIFSVSAAITV</sequence>
<dbReference type="PANTHER" id="PTHR43481:SF4">
    <property type="entry name" value="GLYCEROL-1-PHOSPHATE PHOSPHOHYDROLASE 1-RELATED"/>
    <property type="match status" value="1"/>
</dbReference>
<dbReference type="InterPro" id="IPR051806">
    <property type="entry name" value="HAD-like_SPP"/>
</dbReference>
<name>A0A0U3MSD4_9HYPH</name>
<evidence type="ECO:0000313" key="2">
    <source>
        <dbReference type="Proteomes" id="UP000064921"/>
    </source>
</evidence>
<dbReference type="InterPro" id="IPR023214">
    <property type="entry name" value="HAD_sf"/>
</dbReference>
<dbReference type="InterPro" id="IPR023198">
    <property type="entry name" value="PGP-like_dom2"/>
</dbReference>
<protein>
    <submittedName>
        <fullName evidence="1">Glycerol-3-phosphatase</fullName>
    </submittedName>
</protein>
<dbReference type="RefSeq" id="WP_058898696.1">
    <property type="nucleotide sequence ID" value="NZ_CP013068.1"/>
</dbReference>
<dbReference type="Proteomes" id="UP000064921">
    <property type="component" value="Chromosome"/>
</dbReference>
<dbReference type="Gene3D" id="3.40.50.1000">
    <property type="entry name" value="HAD superfamily/HAD-like"/>
    <property type="match status" value="1"/>
</dbReference>
<organism evidence="1 2">
    <name type="scientific">Pannonibacter phragmitetus</name>
    <dbReference type="NCBI Taxonomy" id="121719"/>
    <lineage>
        <taxon>Bacteria</taxon>
        <taxon>Pseudomonadati</taxon>
        <taxon>Pseudomonadota</taxon>
        <taxon>Alphaproteobacteria</taxon>
        <taxon>Hyphomicrobiales</taxon>
        <taxon>Stappiaceae</taxon>
        <taxon>Pannonibacter</taxon>
    </lineage>
</organism>
<proteinExistence type="predicted"/>
<dbReference type="SUPFAM" id="SSF56784">
    <property type="entry name" value="HAD-like"/>
    <property type="match status" value="1"/>
</dbReference>
<dbReference type="STRING" id="121719.APZ00_08800"/>
<dbReference type="GO" id="GO:0050308">
    <property type="term" value="F:sugar-phosphatase activity"/>
    <property type="evidence" value="ECO:0007669"/>
    <property type="project" value="TreeGrafter"/>
</dbReference>
<gene>
    <name evidence="1" type="ORF">APZ00_08800</name>
</gene>
<dbReference type="SFLD" id="SFLDG01129">
    <property type="entry name" value="C1.5:_HAD__Beta-PGM__Phosphata"/>
    <property type="match status" value="1"/>
</dbReference>
<dbReference type="AlphaFoldDB" id="A0A0U3MSD4"/>